<comment type="caution">
    <text evidence="3">The sequence shown here is derived from an EMBL/GenBank/DDBJ whole genome shotgun (WGS) entry which is preliminary data.</text>
</comment>
<evidence type="ECO:0000259" key="2">
    <source>
        <dbReference type="Pfam" id="PF03372"/>
    </source>
</evidence>
<evidence type="ECO:0000313" key="3">
    <source>
        <dbReference type="EMBL" id="OKL50801.1"/>
    </source>
</evidence>
<dbReference type="InterPro" id="IPR036691">
    <property type="entry name" value="Endo/exonu/phosph_ase_sf"/>
</dbReference>
<keyword evidence="1" id="KW-0472">Membrane</keyword>
<dbReference type="SUPFAM" id="SSF56219">
    <property type="entry name" value="DNase I-like"/>
    <property type="match status" value="1"/>
</dbReference>
<dbReference type="GO" id="GO:0003824">
    <property type="term" value="F:catalytic activity"/>
    <property type="evidence" value="ECO:0007669"/>
    <property type="project" value="InterPro"/>
</dbReference>
<dbReference type="EMBL" id="MQVS01000015">
    <property type="protein sequence ID" value="OKL50801.1"/>
    <property type="molecule type" value="Genomic_DNA"/>
</dbReference>
<proteinExistence type="predicted"/>
<name>A0A1Q5PT67_9ACTO</name>
<dbReference type="Gene3D" id="3.60.10.10">
    <property type="entry name" value="Endonuclease/exonuclease/phosphatase"/>
    <property type="match status" value="1"/>
</dbReference>
<dbReference type="Proteomes" id="UP000185612">
    <property type="component" value="Unassembled WGS sequence"/>
</dbReference>
<accession>A0A1Q5PT67</accession>
<dbReference type="STRING" id="52770.BSZ40_10620"/>
<keyword evidence="1" id="KW-1133">Transmembrane helix</keyword>
<dbReference type="Pfam" id="PF03372">
    <property type="entry name" value="Exo_endo_phos"/>
    <property type="match status" value="1"/>
</dbReference>
<feature type="transmembrane region" description="Helical" evidence="1">
    <location>
        <begin position="73"/>
        <end position="92"/>
    </location>
</feature>
<protein>
    <recommendedName>
        <fullName evidence="2">Endonuclease/exonuclease/phosphatase domain-containing protein</fullName>
    </recommendedName>
</protein>
<dbReference type="InterPro" id="IPR005135">
    <property type="entry name" value="Endo/exonuclease/phosphatase"/>
</dbReference>
<sequence length="374" mass="38969">MVTAVVAALFLATLRFDLLSPLVPGGAAPTMQVPFAQLIALRGLLVVGLTLAFFITAFFAVRRSLTIGAGKHLGVLALVLAVCAASHGAVLYNRGYVNPGMLSVDRGMSVTRPTGDVTVLVLNMGGSISRVEEVADLVERAGADIVVLPETTRDFGTQVANVLTGRISNPEAVPTFDQSVFEDQAVGARVGAFSLFQLVGRPAQLDAPEPDGPGMIGSTTVVLVSAAFGPYRIAETLEMHNGAAVLEPVTGTGPVVAALHAGAPRHNLMNQWRHDQGLLARACRDYRDRSLLVAGTINATVDHATLAGSPCTNLLQAAGAGAVGTWPVALPSFLAVPIDGVYGGTGDFQVREAGVVETKFADHRAVLVRLRPGR</sequence>
<organism evidence="3 4">
    <name type="scientific">Buchananella hordeovulneris</name>
    <dbReference type="NCBI Taxonomy" id="52770"/>
    <lineage>
        <taxon>Bacteria</taxon>
        <taxon>Bacillati</taxon>
        <taxon>Actinomycetota</taxon>
        <taxon>Actinomycetes</taxon>
        <taxon>Actinomycetales</taxon>
        <taxon>Actinomycetaceae</taxon>
        <taxon>Buchananella</taxon>
    </lineage>
</organism>
<evidence type="ECO:0000313" key="4">
    <source>
        <dbReference type="Proteomes" id="UP000185612"/>
    </source>
</evidence>
<keyword evidence="4" id="KW-1185">Reference proteome</keyword>
<keyword evidence="1" id="KW-0812">Transmembrane</keyword>
<dbReference type="InParanoid" id="A0A1Q5PT67"/>
<feature type="transmembrane region" description="Helical" evidence="1">
    <location>
        <begin position="35"/>
        <end position="61"/>
    </location>
</feature>
<gene>
    <name evidence="3" type="ORF">BSZ40_10620</name>
</gene>
<reference evidence="4" key="1">
    <citation type="submission" date="2016-12" db="EMBL/GenBank/DDBJ databases">
        <authorList>
            <person name="Meng X."/>
        </authorList>
    </citation>
    <scope>NUCLEOTIDE SEQUENCE [LARGE SCALE GENOMIC DNA]</scope>
    <source>
        <strain evidence="4">DSM 20732</strain>
    </source>
</reference>
<feature type="domain" description="Endonuclease/exonuclease/phosphatase" evidence="2">
    <location>
        <begin position="122"/>
        <end position="358"/>
    </location>
</feature>
<evidence type="ECO:0000256" key="1">
    <source>
        <dbReference type="SAM" id="Phobius"/>
    </source>
</evidence>
<dbReference type="AlphaFoldDB" id="A0A1Q5PT67"/>